<protein>
    <submittedName>
        <fullName evidence="1">Uncharacterized protein</fullName>
    </submittedName>
</protein>
<feature type="non-terminal residue" evidence="1">
    <location>
        <position position="1"/>
    </location>
</feature>
<comment type="caution">
    <text evidence="1">The sequence shown here is derived from an EMBL/GenBank/DDBJ whole genome shotgun (WGS) entry which is preliminary data.</text>
</comment>
<evidence type="ECO:0000313" key="2">
    <source>
        <dbReference type="Proteomes" id="UP000265520"/>
    </source>
</evidence>
<name>A0A392PDX7_9FABA</name>
<organism evidence="1 2">
    <name type="scientific">Trifolium medium</name>
    <dbReference type="NCBI Taxonomy" id="97028"/>
    <lineage>
        <taxon>Eukaryota</taxon>
        <taxon>Viridiplantae</taxon>
        <taxon>Streptophyta</taxon>
        <taxon>Embryophyta</taxon>
        <taxon>Tracheophyta</taxon>
        <taxon>Spermatophyta</taxon>
        <taxon>Magnoliopsida</taxon>
        <taxon>eudicotyledons</taxon>
        <taxon>Gunneridae</taxon>
        <taxon>Pentapetalae</taxon>
        <taxon>rosids</taxon>
        <taxon>fabids</taxon>
        <taxon>Fabales</taxon>
        <taxon>Fabaceae</taxon>
        <taxon>Papilionoideae</taxon>
        <taxon>50 kb inversion clade</taxon>
        <taxon>NPAAA clade</taxon>
        <taxon>Hologalegina</taxon>
        <taxon>IRL clade</taxon>
        <taxon>Trifolieae</taxon>
        <taxon>Trifolium</taxon>
    </lineage>
</organism>
<dbReference type="EMBL" id="LXQA010073498">
    <property type="protein sequence ID" value="MCI09679.1"/>
    <property type="molecule type" value="Genomic_DNA"/>
</dbReference>
<keyword evidence="2" id="KW-1185">Reference proteome</keyword>
<dbReference type="Proteomes" id="UP000265520">
    <property type="component" value="Unassembled WGS sequence"/>
</dbReference>
<sequence>SNLCGTSLTIDGYANAQAFACCQILSKSQTTLRCKVLNSGRGHGRGHIKDFAISAVTVVALRITVVAM</sequence>
<proteinExistence type="predicted"/>
<dbReference type="AlphaFoldDB" id="A0A392PDX7"/>
<evidence type="ECO:0000313" key="1">
    <source>
        <dbReference type="EMBL" id="MCI09679.1"/>
    </source>
</evidence>
<reference evidence="1 2" key="1">
    <citation type="journal article" date="2018" name="Front. Plant Sci.">
        <title>Red Clover (Trifolium pratense) and Zigzag Clover (T. medium) - A Picture of Genomic Similarities and Differences.</title>
        <authorList>
            <person name="Dluhosova J."/>
            <person name="Istvanek J."/>
            <person name="Nedelnik J."/>
            <person name="Repkova J."/>
        </authorList>
    </citation>
    <scope>NUCLEOTIDE SEQUENCE [LARGE SCALE GENOMIC DNA]</scope>
    <source>
        <strain evidence="2">cv. 10/8</strain>
        <tissue evidence="1">Leaf</tissue>
    </source>
</reference>
<accession>A0A392PDX7</accession>